<dbReference type="KEGG" id="nml:Namu_2718"/>
<evidence type="ECO:0000313" key="3">
    <source>
        <dbReference type="EMBL" id="ACV79064.1"/>
    </source>
</evidence>
<name>C8X8K9_NAKMY</name>
<reference evidence="4" key="1">
    <citation type="submission" date="2009-09" db="EMBL/GenBank/DDBJ databases">
        <title>The complete genome of Nakamurella multipartita DSM 44233.</title>
        <authorList>
            <consortium name="US DOE Joint Genome Institute (JGI-PGF)"/>
            <person name="Lucas S."/>
            <person name="Copeland A."/>
            <person name="Lapidus A."/>
            <person name="Glavina del Rio T."/>
            <person name="Dalin E."/>
            <person name="Tice H."/>
            <person name="Bruce D."/>
            <person name="Goodwin L."/>
            <person name="Pitluck S."/>
            <person name="Kyrpides N."/>
            <person name="Mavromatis K."/>
            <person name="Ivanova N."/>
            <person name="Ovchinnikova G."/>
            <person name="Sims D."/>
            <person name="Meincke L."/>
            <person name="Brettin T."/>
            <person name="Detter J.C."/>
            <person name="Han C."/>
            <person name="Larimer F."/>
            <person name="Land M."/>
            <person name="Hauser L."/>
            <person name="Markowitz V."/>
            <person name="Cheng J.-F."/>
            <person name="Hugenholtz P."/>
            <person name="Woyke T."/>
            <person name="Wu D."/>
            <person name="Klenk H.-P."/>
            <person name="Eisen J.A."/>
        </authorList>
    </citation>
    <scope>NUCLEOTIDE SEQUENCE [LARGE SCALE GENOMIC DNA]</scope>
    <source>
        <strain evidence="4">ATCC 700099 / DSM 44233 / CIP 104796 / JCM 9543 / NBRC 105858 / Y-104</strain>
    </source>
</reference>
<dbReference type="RefSeq" id="WP_015747943.1">
    <property type="nucleotide sequence ID" value="NC_013235.1"/>
</dbReference>
<sequence>MTRRTRRRPNPLSGWGTATEVPAVRPPDEAKGARRYRWYRRAILAGVVLNPILALALLVTLGTSPSAGRSADTAQRSSAGQAVATTELWRWLPQVMPGAQIVHWEGADAGPVPTTGAGGAAAGAPTERNTFVVADRNGGLYEATVMVTLDPREGVSAVGTPSLVPLPGGAASSVASRAGGTTEWTGLVIGRPPQPVADAVNTWASAFTAGDRAKLRLAVADRDTTHAYLPLTGVESVEVTTEQAATWPVADGEEPDGRMLVRARLTLVWQGTPASAGPTAPAQAAISYDLLVIDADTGAPRVVAWGGPGAGPTLTPFVNAVPAELPENTAAPVAPVDGRDPSATGTATPTITATTTTTRTVISTGGAG</sequence>
<gene>
    <name evidence="3" type="ordered locus">Namu_2718</name>
</gene>
<dbReference type="STRING" id="479431.Namu_2718"/>
<keyword evidence="2" id="KW-0472">Membrane</keyword>
<organism evidence="3 4">
    <name type="scientific">Nakamurella multipartita (strain ATCC 700099 / DSM 44233 / CIP 104796 / JCM 9543 / NBRC 105858 / Y-104)</name>
    <name type="common">Microsphaera multipartita</name>
    <dbReference type="NCBI Taxonomy" id="479431"/>
    <lineage>
        <taxon>Bacteria</taxon>
        <taxon>Bacillati</taxon>
        <taxon>Actinomycetota</taxon>
        <taxon>Actinomycetes</taxon>
        <taxon>Nakamurellales</taxon>
        <taxon>Nakamurellaceae</taxon>
        <taxon>Nakamurella</taxon>
    </lineage>
</organism>
<dbReference type="eggNOG" id="ENOG5033AUR">
    <property type="taxonomic scope" value="Bacteria"/>
</dbReference>
<dbReference type="HOGENOM" id="CLU_823021_0_0_11"/>
<feature type="transmembrane region" description="Helical" evidence="2">
    <location>
        <begin position="42"/>
        <end position="61"/>
    </location>
</feature>
<keyword evidence="2" id="KW-0812">Transmembrane</keyword>
<evidence type="ECO:0000313" key="4">
    <source>
        <dbReference type="Proteomes" id="UP000002218"/>
    </source>
</evidence>
<evidence type="ECO:0000256" key="1">
    <source>
        <dbReference type="SAM" id="MobiDB-lite"/>
    </source>
</evidence>
<dbReference type="Proteomes" id="UP000002218">
    <property type="component" value="Chromosome"/>
</dbReference>
<protein>
    <submittedName>
        <fullName evidence="3">Uncharacterized protein</fullName>
    </submittedName>
</protein>
<evidence type="ECO:0000256" key="2">
    <source>
        <dbReference type="SAM" id="Phobius"/>
    </source>
</evidence>
<keyword evidence="4" id="KW-1185">Reference proteome</keyword>
<feature type="region of interest" description="Disordered" evidence="1">
    <location>
        <begin position="1"/>
        <end position="26"/>
    </location>
</feature>
<dbReference type="InParanoid" id="C8X8K9"/>
<reference evidence="3 4" key="2">
    <citation type="journal article" date="2010" name="Stand. Genomic Sci.">
        <title>Complete genome sequence of Nakamurella multipartita type strain (Y-104).</title>
        <authorList>
            <person name="Tice H."/>
            <person name="Mayilraj S."/>
            <person name="Sims D."/>
            <person name="Lapidus A."/>
            <person name="Nolan M."/>
            <person name="Lucas S."/>
            <person name="Glavina Del Rio T."/>
            <person name="Copeland A."/>
            <person name="Cheng J.F."/>
            <person name="Meincke L."/>
            <person name="Bruce D."/>
            <person name="Goodwin L."/>
            <person name="Pitluck S."/>
            <person name="Ivanova N."/>
            <person name="Mavromatis K."/>
            <person name="Ovchinnikova G."/>
            <person name="Pati A."/>
            <person name="Chen A."/>
            <person name="Palaniappan K."/>
            <person name="Land M."/>
            <person name="Hauser L."/>
            <person name="Chang Y.J."/>
            <person name="Jeffries C.D."/>
            <person name="Detter J.C."/>
            <person name="Brettin T."/>
            <person name="Rohde M."/>
            <person name="Goker M."/>
            <person name="Bristow J."/>
            <person name="Eisen J.A."/>
            <person name="Markowitz V."/>
            <person name="Hugenholtz P."/>
            <person name="Kyrpides N.C."/>
            <person name="Klenk H.P."/>
            <person name="Chen F."/>
        </authorList>
    </citation>
    <scope>NUCLEOTIDE SEQUENCE [LARGE SCALE GENOMIC DNA]</scope>
    <source>
        <strain evidence="4">ATCC 700099 / DSM 44233 / CIP 104796 / JCM 9543 / NBRC 105858 / Y-104</strain>
    </source>
</reference>
<dbReference type="EMBL" id="CP001737">
    <property type="protein sequence ID" value="ACV79064.1"/>
    <property type="molecule type" value="Genomic_DNA"/>
</dbReference>
<dbReference type="OrthoDB" id="5126438at2"/>
<dbReference type="AlphaFoldDB" id="C8X8K9"/>
<proteinExistence type="predicted"/>
<accession>C8X8K9</accession>
<keyword evidence="2" id="KW-1133">Transmembrane helix</keyword>